<organism evidence="1 2">
    <name type="scientific">Venturia effusa</name>
    <dbReference type="NCBI Taxonomy" id="50376"/>
    <lineage>
        <taxon>Eukaryota</taxon>
        <taxon>Fungi</taxon>
        <taxon>Dikarya</taxon>
        <taxon>Ascomycota</taxon>
        <taxon>Pezizomycotina</taxon>
        <taxon>Dothideomycetes</taxon>
        <taxon>Pleosporomycetidae</taxon>
        <taxon>Venturiales</taxon>
        <taxon>Venturiaceae</taxon>
        <taxon>Venturia</taxon>
    </lineage>
</organism>
<dbReference type="AlphaFoldDB" id="A0A517KWT9"/>
<accession>A0A517KWT9</accession>
<dbReference type="EMBL" id="CP042185">
    <property type="protein sequence ID" value="QDS67849.1"/>
    <property type="molecule type" value="Genomic_DNA"/>
</dbReference>
<protein>
    <submittedName>
        <fullName evidence="1">Uncharacterized protein</fullName>
    </submittedName>
</protein>
<evidence type="ECO:0000313" key="2">
    <source>
        <dbReference type="Proteomes" id="UP000316270"/>
    </source>
</evidence>
<keyword evidence="2" id="KW-1185">Reference proteome</keyword>
<sequence>MPPTYATLKTAATNFILAHNPSPTLTPQTTLLHSLVSPSFTITFGHKYFVSQSPHLQTPLSIDGFIAHQERVTPLLAKWSVGVKDCFVDVERGVAVVVSEFLMTPRVALGKGGKEETVVNEIVWFVEVGEDGLVGKVVEWVDGVAAGRMREIFKREGGM</sequence>
<name>A0A517KWT9_9PEZI</name>
<gene>
    <name evidence="1" type="ORF">FKW77_007559</name>
</gene>
<dbReference type="Proteomes" id="UP000316270">
    <property type="component" value="Chromosome 1"/>
</dbReference>
<dbReference type="OrthoDB" id="414540at2759"/>
<proteinExistence type="predicted"/>
<reference evidence="1 2" key="1">
    <citation type="submission" date="2019-07" db="EMBL/GenBank/DDBJ databases">
        <title>Finished genome of Venturia effusa.</title>
        <authorList>
            <person name="Young C.A."/>
            <person name="Cox M.P."/>
            <person name="Ganley A.R.D."/>
            <person name="David W.J."/>
        </authorList>
    </citation>
    <scope>NUCLEOTIDE SEQUENCE [LARGE SCALE GENOMIC DNA]</scope>
    <source>
        <strain evidence="2">albino</strain>
    </source>
</reference>
<evidence type="ECO:0000313" key="1">
    <source>
        <dbReference type="EMBL" id="QDS67849.1"/>
    </source>
</evidence>